<feature type="domain" description="Putative host cell surface-exposed lipoprotein Ltp-like HTH region" evidence="2">
    <location>
        <begin position="192"/>
        <end position="239"/>
    </location>
</feature>
<sequence>MTIPAPAAPTSTAPKQKSPVGLAALIVGAVAFVFAIVPVLSFIAWLPAIAAIVLGIIGLVQKGRARGFAWAGIALGVVAWIVAIVVSISSVAGLAGAVSEAVESASAAPVAPSSIAAPAETAEAEPAEASAPAEPAQPAVPSDFISALAQAESYSNIMHMSKAGVFDQLTSEYGGQFTPEAAQYAIDNVSADWNANALESAKTFRDSMSMSPAAIYDQLVSEYGSKFTAEEAQYAVDNLG</sequence>
<protein>
    <recommendedName>
        <fullName evidence="2">Putative host cell surface-exposed lipoprotein Ltp-like HTH region domain-containing protein</fullName>
    </recommendedName>
</protein>
<keyword evidence="1" id="KW-0472">Membrane</keyword>
<feature type="transmembrane region" description="Helical" evidence="1">
    <location>
        <begin position="67"/>
        <end position="88"/>
    </location>
</feature>
<keyword evidence="1" id="KW-1133">Transmembrane helix</keyword>
<keyword evidence="1" id="KW-0812">Transmembrane</keyword>
<feature type="transmembrane region" description="Helical" evidence="1">
    <location>
        <begin position="43"/>
        <end position="60"/>
    </location>
</feature>
<evidence type="ECO:0000313" key="3">
    <source>
        <dbReference type="EMBL" id="MBB3158186.1"/>
    </source>
</evidence>
<dbReference type="Pfam" id="PF07553">
    <property type="entry name" value="Lipoprotein_Ltp"/>
    <property type="match status" value="2"/>
</dbReference>
<accession>A0A7W5GFL9</accession>
<feature type="transmembrane region" description="Helical" evidence="1">
    <location>
        <begin position="20"/>
        <end position="37"/>
    </location>
</feature>
<gene>
    <name evidence="3" type="ORF">FHS07_001882</name>
</gene>
<dbReference type="InterPro" id="IPR036388">
    <property type="entry name" value="WH-like_DNA-bd_sf"/>
</dbReference>
<dbReference type="RefSeq" id="WP_183419644.1">
    <property type="nucleotide sequence ID" value="NZ_JACHXY010000002.1"/>
</dbReference>
<organism evidence="3 4">
    <name type="scientific">Microbacterium proteolyticum</name>
    <dbReference type="NCBI Taxonomy" id="1572644"/>
    <lineage>
        <taxon>Bacteria</taxon>
        <taxon>Bacillati</taxon>
        <taxon>Actinomycetota</taxon>
        <taxon>Actinomycetes</taxon>
        <taxon>Micrococcales</taxon>
        <taxon>Microbacteriaceae</taxon>
        <taxon>Microbacterium</taxon>
    </lineage>
</organism>
<dbReference type="Proteomes" id="UP000543579">
    <property type="component" value="Unassembled WGS sequence"/>
</dbReference>
<dbReference type="EMBL" id="JACHXY010000002">
    <property type="protein sequence ID" value="MBB3158186.1"/>
    <property type="molecule type" value="Genomic_DNA"/>
</dbReference>
<comment type="caution">
    <text evidence="3">The sequence shown here is derived from an EMBL/GenBank/DDBJ whole genome shotgun (WGS) entry which is preliminary data.</text>
</comment>
<evidence type="ECO:0000256" key="1">
    <source>
        <dbReference type="SAM" id="Phobius"/>
    </source>
</evidence>
<proteinExistence type="predicted"/>
<dbReference type="AlphaFoldDB" id="A0A7W5GFL9"/>
<dbReference type="InterPro" id="IPR011434">
    <property type="entry name" value="Ltp-like_HTH"/>
</dbReference>
<evidence type="ECO:0000313" key="4">
    <source>
        <dbReference type="Proteomes" id="UP000543579"/>
    </source>
</evidence>
<reference evidence="3 4" key="1">
    <citation type="submission" date="2020-08" db="EMBL/GenBank/DDBJ databases">
        <title>Genomic Encyclopedia of Type Strains, Phase III (KMG-III): the genomes of soil and plant-associated and newly described type strains.</title>
        <authorList>
            <person name="Whitman W."/>
        </authorList>
    </citation>
    <scope>NUCLEOTIDE SEQUENCE [LARGE SCALE GENOMIC DNA]</scope>
    <source>
        <strain evidence="3 4">CECT 8356</strain>
    </source>
</reference>
<feature type="domain" description="Putative host cell surface-exposed lipoprotein Ltp-like HTH region" evidence="2">
    <location>
        <begin position="146"/>
        <end position="189"/>
    </location>
</feature>
<evidence type="ECO:0000259" key="2">
    <source>
        <dbReference type="Pfam" id="PF07553"/>
    </source>
</evidence>
<dbReference type="Gene3D" id="1.10.10.10">
    <property type="entry name" value="Winged helix-like DNA-binding domain superfamily/Winged helix DNA-binding domain"/>
    <property type="match status" value="2"/>
</dbReference>
<name>A0A7W5GFL9_9MICO</name>